<evidence type="ECO:0000313" key="12">
    <source>
        <dbReference type="Proteomes" id="UP001652623"/>
    </source>
</evidence>
<keyword evidence="7" id="KW-0067">ATP-binding</keyword>
<feature type="region of interest" description="Disordered" evidence="10">
    <location>
        <begin position="263"/>
        <end position="286"/>
    </location>
</feature>
<feature type="domain" description="Protein kinase" evidence="11">
    <location>
        <begin position="62"/>
        <end position="382"/>
    </location>
</feature>
<feature type="region of interest" description="Disordered" evidence="10">
    <location>
        <begin position="423"/>
        <end position="446"/>
    </location>
</feature>
<dbReference type="InterPro" id="IPR011009">
    <property type="entry name" value="Kinase-like_dom_sf"/>
</dbReference>
<dbReference type="AlphaFoldDB" id="A0A6P4AC61"/>
<dbReference type="PROSITE" id="PS50011">
    <property type="entry name" value="PROTEIN_KINASE_DOM"/>
    <property type="match status" value="1"/>
</dbReference>
<dbReference type="PROSITE" id="PS00108">
    <property type="entry name" value="PROTEIN_KINASE_ST"/>
    <property type="match status" value="1"/>
</dbReference>
<feature type="compositionally biased region" description="Polar residues" evidence="10">
    <location>
        <begin position="277"/>
        <end position="286"/>
    </location>
</feature>
<dbReference type="FunCoup" id="A0A6P4AC61">
    <property type="interactions" value="93"/>
</dbReference>
<evidence type="ECO:0000256" key="1">
    <source>
        <dbReference type="ARBA" id="ARBA00009903"/>
    </source>
</evidence>
<proteinExistence type="inferred from homology"/>
<evidence type="ECO:0000256" key="10">
    <source>
        <dbReference type="SAM" id="MobiDB-lite"/>
    </source>
</evidence>
<dbReference type="EC" id="2.7.11.1" evidence="2"/>
<dbReference type="Proteomes" id="UP001652623">
    <property type="component" value="Chromosome 9"/>
</dbReference>
<dbReference type="Pfam" id="PF00069">
    <property type="entry name" value="Pkinase"/>
    <property type="match status" value="2"/>
</dbReference>
<evidence type="ECO:0000256" key="5">
    <source>
        <dbReference type="ARBA" id="ARBA00022741"/>
    </source>
</evidence>
<protein>
    <recommendedName>
        <fullName evidence="2">non-specific serine/threonine protein kinase</fullName>
        <ecNumber evidence="2">2.7.11.1</ecNumber>
    </recommendedName>
</protein>
<dbReference type="KEGG" id="zju:107426805"/>
<evidence type="ECO:0000256" key="7">
    <source>
        <dbReference type="ARBA" id="ARBA00022840"/>
    </source>
</evidence>
<sequence>MPAFSIKEEVCAKSETEYYLSQTHGSTSHLTAMDDDEDHHHRHDNNNNNSTCQIPSLDFQSLKVISALGRGAKGVVFLVKDEKRDETVALKVISKALIEKKAKAVDGQGNEYRRVCFEQQVLRRFQHPLFPKLRGVLNTEKLVGYAMDYCPGRDLSSLRKRQTEKMFSDDVIRFYAAELVLALEYLHKLGIVYRDLKPENIMIQQNGHIMIVDFDLSTKLSARLSPKKTQSDRVSKSVSLKKKKQRFPSFHCFCNSGISPDDSAAATAPEPPVDSVKTYSDSSEKSNSFVGTEEYVAPEIVSGDGHDFAVDWWSLGVVLYEMLYGHTPFRGSNRKETFYRILTKSPELTGETTPLRDLIRKLLEKDPTRRIEVDEIKGHDFFACVDWDSITQISRPPYIPDHANEWREEKEIDVESVIRGIFGGGENENNKGEKDDNNNNDNNNVVAKVWVEGLNPKPSEEDKFREF</sequence>
<dbReference type="SMART" id="SM00220">
    <property type="entry name" value="S_TKc"/>
    <property type="match status" value="1"/>
</dbReference>
<keyword evidence="12" id="KW-1185">Reference proteome</keyword>
<keyword evidence="6 13" id="KW-0418">Kinase</keyword>
<dbReference type="InterPro" id="IPR000719">
    <property type="entry name" value="Prot_kinase_dom"/>
</dbReference>
<dbReference type="InParanoid" id="A0A6P4AC61"/>
<evidence type="ECO:0000313" key="13">
    <source>
        <dbReference type="RefSeq" id="XP_015892578.3"/>
    </source>
</evidence>
<reference evidence="13" key="1">
    <citation type="submission" date="2025-08" db="UniProtKB">
        <authorList>
            <consortium name="RefSeq"/>
        </authorList>
    </citation>
    <scope>IDENTIFICATION</scope>
    <source>
        <tissue evidence="13">Seedling</tissue>
    </source>
</reference>
<keyword evidence="5" id="KW-0547">Nucleotide-binding</keyword>
<dbReference type="Gene3D" id="3.30.200.20">
    <property type="entry name" value="Phosphorylase Kinase, domain 1"/>
    <property type="match status" value="1"/>
</dbReference>
<dbReference type="Gene3D" id="1.10.510.10">
    <property type="entry name" value="Transferase(Phosphotransferase) domain 1"/>
    <property type="match status" value="2"/>
</dbReference>
<dbReference type="GeneID" id="107426805"/>
<evidence type="ECO:0000256" key="3">
    <source>
        <dbReference type="ARBA" id="ARBA00022527"/>
    </source>
</evidence>
<comment type="catalytic activity">
    <reaction evidence="8">
        <text>L-threonyl-[protein] + ATP = O-phospho-L-threonyl-[protein] + ADP + H(+)</text>
        <dbReference type="Rhea" id="RHEA:46608"/>
        <dbReference type="Rhea" id="RHEA-COMP:11060"/>
        <dbReference type="Rhea" id="RHEA-COMP:11605"/>
        <dbReference type="ChEBI" id="CHEBI:15378"/>
        <dbReference type="ChEBI" id="CHEBI:30013"/>
        <dbReference type="ChEBI" id="CHEBI:30616"/>
        <dbReference type="ChEBI" id="CHEBI:61977"/>
        <dbReference type="ChEBI" id="CHEBI:456216"/>
        <dbReference type="EC" id="2.7.11.1"/>
    </reaction>
</comment>
<accession>A0A6P4AC61</accession>
<name>A0A6P4AC61_ZIZJJ</name>
<dbReference type="SUPFAM" id="SSF56112">
    <property type="entry name" value="Protein kinase-like (PK-like)"/>
    <property type="match status" value="1"/>
</dbReference>
<dbReference type="InterPro" id="IPR008271">
    <property type="entry name" value="Ser/Thr_kinase_AS"/>
</dbReference>
<dbReference type="GO" id="GO:0004674">
    <property type="term" value="F:protein serine/threonine kinase activity"/>
    <property type="evidence" value="ECO:0007669"/>
    <property type="project" value="UniProtKB-KW"/>
</dbReference>
<gene>
    <name evidence="13" type="primary">LOC107426805</name>
</gene>
<dbReference type="FunFam" id="1.10.510.10:FF:000312">
    <property type="entry name" value="Serine/threonine-protein kinase OXI1"/>
    <property type="match status" value="1"/>
</dbReference>
<evidence type="ECO:0000259" key="11">
    <source>
        <dbReference type="PROSITE" id="PS50011"/>
    </source>
</evidence>
<comment type="similarity">
    <text evidence="1">Belongs to the protein kinase superfamily. AGC Ser/Thr protein kinase family.</text>
</comment>
<evidence type="ECO:0000256" key="8">
    <source>
        <dbReference type="ARBA" id="ARBA00047899"/>
    </source>
</evidence>
<comment type="catalytic activity">
    <reaction evidence="9">
        <text>L-seryl-[protein] + ATP = O-phospho-L-seryl-[protein] + ADP + H(+)</text>
        <dbReference type="Rhea" id="RHEA:17989"/>
        <dbReference type="Rhea" id="RHEA-COMP:9863"/>
        <dbReference type="Rhea" id="RHEA-COMP:11604"/>
        <dbReference type="ChEBI" id="CHEBI:15378"/>
        <dbReference type="ChEBI" id="CHEBI:29999"/>
        <dbReference type="ChEBI" id="CHEBI:30616"/>
        <dbReference type="ChEBI" id="CHEBI:83421"/>
        <dbReference type="ChEBI" id="CHEBI:456216"/>
        <dbReference type="EC" id="2.7.11.1"/>
    </reaction>
</comment>
<keyword evidence="3" id="KW-0723">Serine/threonine-protein kinase</keyword>
<keyword evidence="4" id="KW-0808">Transferase</keyword>
<feature type="region of interest" description="Disordered" evidence="10">
    <location>
        <begin position="23"/>
        <end position="51"/>
    </location>
</feature>
<evidence type="ECO:0000256" key="9">
    <source>
        <dbReference type="ARBA" id="ARBA00048679"/>
    </source>
</evidence>
<evidence type="ECO:0000256" key="2">
    <source>
        <dbReference type="ARBA" id="ARBA00012513"/>
    </source>
</evidence>
<dbReference type="PANTHER" id="PTHR45637">
    <property type="entry name" value="FLIPPASE KINASE 1-RELATED"/>
    <property type="match status" value="1"/>
</dbReference>
<feature type="compositionally biased region" description="Basic and acidic residues" evidence="10">
    <location>
        <begin position="428"/>
        <end position="437"/>
    </location>
</feature>
<organism evidence="12 13">
    <name type="scientific">Ziziphus jujuba</name>
    <name type="common">Chinese jujube</name>
    <name type="synonym">Ziziphus sativa</name>
    <dbReference type="NCBI Taxonomy" id="326968"/>
    <lineage>
        <taxon>Eukaryota</taxon>
        <taxon>Viridiplantae</taxon>
        <taxon>Streptophyta</taxon>
        <taxon>Embryophyta</taxon>
        <taxon>Tracheophyta</taxon>
        <taxon>Spermatophyta</taxon>
        <taxon>Magnoliopsida</taxon>
        <taxon>eudicotyledons</taxon>
        <taxon>Gunneridae</taxon>
        <taxon>Pentapetalae</taxon>
        <taxon>rosids</taxon>
        <taxon>fabids</taxon>
        <taxon>Rosales</taxon>
        <taxon>Rhamnaceae</taxon>
        <taxon>Paliureae</taxon>
        <taxon>Ziziphus</taxon>
    </lineage>
</organism>
<dbReference type="RefSeq" id="XP_015892578.3">
    <property type="nucleotide sequence ID" value="XM_016037092.4"/>
</dbReference>
<dbReference type="FunFam" id="1.10.510.10:FF:000294">
    <property type="entry name" value="Serine/threonine-protein kinase OXI1"/>
    <property type="match status" value="1"/>
</dbReference>
<evidence type="ECO:0000256" key="4">
    <source>
        <dbReference type="ARBA" id="ARBA00022679"/>
    </source>
</evidence>
<dbReference type="GO" id="GO:0005524">
    <property type="term" value="F:ATP binding"/>
    <property type="evidence" value="ECO:0007669"/>
    <property type="project" value="UniProtKB-KW"/>
</dbReference>
<evidence type="ECO:0000256" key="6">
    <source>
        <dbReference type="ARBA" id="ARBA00022777"/>
    </source>
</evidence>